<dbReference type="PROSITE" id="PS50943">
    <property type="entry name" value="HTH_CROC1"/>
    <property type="match status" value="1"/>
</dbReference>
<sequence length="77" mass="9179">MKEKRRLSLYREAKGYSQIEIAEKMCVTQQSISSWETGRTVPKPYQMKLLSQVLEVDMDELFYDIFNINREEKTNVL</sequence>
<dbReference type="AlphaFoldDB" id="A0A6N3C4P4"/>
<organism evidence="3">
    <name type="scientific">Enterococcus casseliflavus</name>
    <name type="common">Enterococcus flavescens</name>
    <dbReference type="NCBI Taxonomy" id="37734"/>
    <lineage>
        <taxon>Bacteria</taxon>
        <taxon>Bacillati</taxon>
        <taxon>Bacillota</taxon>
        <taxon>Bacilli</taxon>
        <taxon>Lactobacillales</taxon>
        <taxon>Enterococcaceae</taxon>
        <taxon>Enterococcus</taxon>
    </lineage>
</organism>
<dbReference type="InterPro" id="IPR010982">
    <property type="entry name" value="Lambda_DNA-bd_dom_sf"/>
</dbReference>
<keyword evidence="1" id="KW-0238">DNA-binding</keyword>
<dbReference type="GO" id="GO:0003677">
    <property type="term" value="F:DNA binding"/>
    <property type="evidence" value="ECO:0007669"/>
    <property type="project" value="UniProtKB-KW"/>
</dbReference>
<dbReference type="PANTHER" id="PTHR46558:SF4">
    <property type="entry name" value="DNA-BIDING PHAGE PROTEIN"/>
    <property type="match status" value="1"/>
</dbReference>
<accession>A0A6N3C4P4</accession>
<evidence type="ECO:0000256" key="1">
    <source>
        <dbReference type="ARBA" id="ARBA00023125"/>
    </source>
</evidence>
<dbReference type="EMBL" id="CACRTX010000008">
    <property type="protein sequence ID" value="VYU10982.1"/>
    <property type="molecule type" value="Genomic_DNA"/>
</dbReference>
<reference evidence="3" key="1">
    <citation type="submission" date="2019-11" db="EMBL/GenBank/DDBJ databases">
        <authorList>
            <person name="Feng L."/>
        </authorList>
    </citation>
    <scope>NUCLEOTIDE SEQUENCE</scope>
    <source>
        <strain evidence="3">ECasseliflavusLFYP2</strain>
    </source>
</reference>
<dbReference type="RefSeq" id="WP_075492174.1">
    <property type="nucleotide sequence ID" value="NZ_CABGRH010000002.1"/>
</dbReference>
<dbReference type="SMART" id="SM00530">
    <property type="entry name" value="HTH_XRE"/>
    <property type="match status" value="1"/>
</dbReference>
<dbReference type="CDD" id="cd00093">
    <property type="entry name" value="HTH_XRE"/>
    <property type="match status" value="1"/>
</dbReference>
<name>A0A6N3C4P4_ENTCA</name>
<feature type="domain" description="HTH cro/C1-type" evidence="2">
    <location>
        <begin position="7"/>
        <end position="61"/>
    </location>
</feature>
<gene>
    <name evidence="3" type="ORF">ECLFYP2_02476</name>
</gene>
<evidence type="ECO:0000259" key="2">
    <source>
        <dbReference type="PROSITE" id="PS50943"/>
    </source>
</evidence>
<proteinExistence type="predicted"/>
<dbReference type="InterPro" id="IPR001387">
    <property type="entry name" value="Cro/C1-type_HTH"/>
</dbReference>
<dbReference type="Pfam" id="PF01381">
    <property type="entry name" value="HTH_3"/>
    <property type="match status" value="1"/>
</dbReference>
<evidence type="ECO:0000313" key="3">
    <source>
        <dbReference type="EMBL" id="VYU10982.1"/>
    </source>
</evidence>
<dbReference type="PANTHER" id="PTHR46558">
    <property type="entry name" value="TRACRIPTIONAL REGULATORY PROTEIN-RELATED-RELATED"/>
    <property type="match status" value="1"/>
</dbReference>
<dbReference type="SUPFAM" id="SSF47413">
    <property type="entry name" value="lambda repressor-like DNA-binding domains"/>
    <property type="match status" value="1"/>
</dbReference>
<protein>
    <submittedName>
        <fullName evidence="3">Helix-turn-helix</fullName>
    </submittedName>
</protein>
<dbReference type="Gene3D" id="1.10.260.40">
    <property type="entry name" value="lambda repressor-like DNA-binding domains"/>
    <property type="match status" value="1"/>
</dbReference>